<dbReference type="Proteomes" id="UP000504617">
    <property type="component" value="Unplaced"/>
</dbReference>
<feature type="transmembrane region" description="Helical" evidence="7">
    <location>
        <begin position="213"/>
        <end position="233"/>
    </location>
</feature>
<name>A0A6I9Y866_9SAUR</name>
<evidence type="ECO:0000256" key="6">
    <source>
        <dbReference type="ARBA" id="ARBA00025797"/>
    </source>
</evidence>
<dbReference type="GeneID" id="106544599"/>
<comment type="subcellular location">
    <subcellularLocation>
        <location evidence="1">Membrane</location>
        <topology evidence="1">Multi-pass membrane protein</topology>
    </subcellularLocation>
</comment>
<reference evidence="10" key="1">
    <citation type="submission" date="2025-08" db="UniProtKB">
        <authorList>
            <consortium name="RefSeq"/>
        </authorList>
    </citation>
    <scope>IDENTIFICATION</scope>
    <source>
        <tissue evidence="10">Skeletal muscle</tissue>
    </source>
</reference>
<dbReference type="InterPro" id="IPR032816">
    <property type="entry name" value="VTT_dom"/>
</dbReference>
<keyword evidence="4 7" id="KW-1133">Transmembrane helix</keyword>
<dbReference type="InterPro" id="IPR045014">
    <property type="entry name" value="TM41A/B"/>
</dbReference>
<protein>
    <submittedName>
        <fullName evidence="10">Transmembrane protein 41A</fullName>
    </submittedName>
</protein>
<evidence type="ECO:0000256" key="4">
    <source>
        <dbReference type="ARBA" id="ARBA00022989"/>
    </source>
</evidence>
<evidence type="ECO:0000313" key="9">
    <source>
        <dbReference type="Proteomes" id="UP000504617"/>
    </source>
</evidence>
<evidence type="ECO:0000313" key="10">
    <source>
        <dbReference type="RefSeq" id="XP_013916390.1"/>
    </source>
</evidence>
<sequence>MRSLVGFLLVLAAATSGLYLLTAWLPGGPREGSRSLKFPSDLKELQELAAFLHYYNKEHHAYVILLFCSAYLYKQTFAIPGSSFLNILAGALFGPWIGLLLCSTLTSVGATCCYGLSNIFGKNFITYYFPDKVTMLQRKVEENRHSLFFFLLFLRLLPMTPNWFLNLASPVLNINVTQFFFSVLIGLTPYNFICVQTGSVLSQISSLDNILSWSNLFKMLAIAMMALIPGTLIKKFSQKHFKLDKSEQKSHLLNGKKCN</sequence>
<evidence type="ECO:0000256" key="7">
    <source>
        <dbReference type="SAM" id="Phobius"/>
    </source>
</evidence>
<gene>
    <name evidence="10" type="primary">TMEM41A</name>
</gene>
<proteinExistence type="inferred from homology"/>
<feature type="domain" description="VTT" evidence="8">
    <location>
        <begin position="79"/>
        <end position="199"/>
    </location>
</feature>
<dbReference type="AlphaFoldDB" id="A0A6I9Y866"/>
<dbReference type="Pfam" id="PF09335">
    <property type="entry name" value="VTT_dom"/>
    <property type="match status" value="1"/>
</dbReference>
<accession>A0A6I9Y866</accession>
<evidence type="ECO:0000256" key="1">
    <source>
        <dbReference type="ARBA" id="ARBA00004141"/>
    </source>
</evidence>
<keyword evidence="5 7" id="KW-0472">Membrane</keyword>
<dbReference type="RefSeq" id="XP_013916390.1">
    <property type="nucleotide sequence ID" value="XM_014060915.1"/>
</dbReference>
<feature type="transmembrane region" description="Helical" evidence="7">
    <location>
        <begin position="147"/>
        <end position="165"/>
    </location>
</feature>
<feature type="transmembrane region" description="Helical" evidence="7">
    <location>
        <begin position="172"/>
        <end position="193"/>
    </location>
</feature>
<keyword evidence="2 7" id="KW-0812">Transmembrane</keyword>
<evidence type="ECO:0000259" key="8">
    <source>
        <dbReference type="Pfam" id="PF09335"/>
    </source>
</evidence>
<dbReference type="PANTHER" id="PTHR43220:SF21">
    <property type="entry name" value="TRANSMEMBRANE PROTEIN 41A"/>
    <property type="match status" value="1"/>
</dbReference>
<organism evidence="9 10">
    <name type="scientific">Thamnophis sirtalis</name>
    <dbReference type="NCBI Taxonomy" id="35019"/>
    <lineage>
        <taxon>Eukaryota</taxon>
        <taxon>Metazoa</taxon>
        <taxon>Chordata</taxon>
        <taxon>Craniata</taxon>
        <taxon>Vertebrata</taxon>
        <taxon>Euteleostomi</taxon>
        <taxon>Lepidosauria</taxon>
        <taxon>Squamata</taxon>
        <taxon>Bifurcata</taxon>
        <taxon>Unidentata</taxon>
        <taxon>Episquamata</taxon>
        <taxon>Toxicofera</taxon>
        <taxon>Serpentes</taxon>
        <taxon>Colubroidea</taxon>
        <taxon>Colubridae</taxon>
        <taxon>Natricinae</taxon>
        <taxon>Thamnophis</taxon>
    </lineage>
</organism>
<dbReference type="CTD" id="90407"/>
<comment type="similarity">
    <text evidence="6">Belongs to the TMEM41 family.</text>
</comment>
<evidence type="ECO:0000256" key="3">
    <source>
        <dbReference type="ARBA" id="ARBA00022729"/>
    </source>
</evidence>
<evidence type="ECO:0000256" key="5">
    <source>
        <dbReference type="ARBA" id="ARBA00023136"/>
    </source>
</evidence>
<dbReference type="PANTHER" id="PTHR43220">
    <property type="match status" value="1"/>
</dbReference>
<evidence type="ECO:0000256" key="2">
    <source>
        <dbReference type="ARBA" id="ARBA00022692"/>
    </source>
</evidence>
<dbReference type="OrthoDB" id="339325at2759"/>
<dbReference type="KEGG" id="tsr:106544599"/>
<dbReference type="GO" id="GO:0016020">
    <property type="term" value="C:membrane"/>
    <property type="evidence" value="ECO:0007669"/>
    <property type="project" value="UniProtKB-SubCell"/>
</dbReference>
<keyword evidence="3" id="KW-0732">Signal</keyword>
<keyword evidence="9" id="KW-1185">Reference proteome</keyword>